<organism evidence="1 2">
    <name type="scientific">Scylla paramamosain</name>
    <name type="common">Mud crab</name>
    <dbReference type="NCBI Taxonomy" id="85552"/>
    <lineage>
        <taxon>Eukaryota</taxon>
        <taxon>Metazoa</taxon>
        <taxon>Ecdysozoa</taxon>
        <taxon>Arthropoda</taxon>
        <taxon>Crustacea</taxon>
        <taxon>Multicrustacea</taxon>
        <taxon>Malacostraca</taxon>
        <taxon>Eumalacostraca</taxon>
        <taxon>Eucarida</taxon>
        <taxon>Decapoda</taxon>
        <taxon>Pleocyemata</taxon>
        <taxon>Brachyura</taxon>
        <taxon>Eubrachyura</taxon>
        <taxon>Portunoidea</taxon>
        <taxon>Portunidae</taxon>
        <taxon>Portuninae</taxon>
        <taxon>Scylla</taxon>
    </lineage>
</organism>
<gene>
    <name evidence="1" type="ORF">O3P69_016274</name>
</gene>
<dbReference type="EMBL" id="JARAKH010000857">
    <property type="protein sequence ID" value="KAK8373829.1"/>
    <property type="molecule type" value="Genomic_DNA"/>
</dbReference>
<comment type="caution">
    <text evidence="1">The sequence shown here is derived from an EMBL/GenBank/DDBJ whole genome shotgun (WGS) entry which is preliminary data.</text>
</comment>
<sequence length="69" mass="8002">DIESSLRQWVEAETDMLRNLTTHFPAYSKIVSYAQLQGIIRNFNAVMNDSHLRFFDGILKNLMGVMPQE</sequence>
<feature type="non-terminal residue" evidence="1">
    <location>
        <position position="1"/>
    </location>
</feature>
<protein>
    <submittedName>
        <fullName evidence="1">Uncharacterized protein</fullName>
    </submittedName>
</protein>
<dbReference type="Proteomes" id="UP001487740">
    <property type="component" value="Unassembled WGS sequence"/>
</dbReference>
<proteinExistence type="predicted"/>
<dbReference type="AlphaFoldDB" id="A0AAW0SFP7"/>
<evidence type="ECO:0000313" key="1">
    <source>
        <dbReference type="EMBL" id="KAK8373829.1"/>
    </source>
</evidence>
<accession>A0AAW0SFP7</accession>
<keyword evidence="2" id="KW-1185">Reference proteome</keyword>
<reference evidence="1 2" key="1">
    <citation type="submission" date="2023-03" db="EMBL/GenBank/DDBJ databases">
        <title>High-quality genome of Scylla paramamosain provides insights in environmental adaptation.</title>
        <authorList>
            <person name="Zhang L."/>
        </authorList>
    </citation>
    <scope>NUCLEOTIDE SEQUENCE [LARGE SCALE GENOMIC DNA]</scope>
    <source>
        <strain evidence="1">LZ_2023a</strain>
        <tissue evidence="1">Muscle</tissue>
    </source>
</reference>
<evidence type="ECO:0000313" key="2">
    <source>
        <dbReference type="Proteomes" id="UP001487740"/>
    </source>
</evidence>
<name>A0AAW0SFP7_SCYPA</name>